<dbReference type="AlphaFoldDB" id="A0AAE0SHK3"/>
<dbReference type="EMBL" id="JAEAOA010001195">
    <property type="protein sequence ID" value="KAK3592107.1"/>
    <property type="molecule type" value="Genomic_DNA"/>
</dbReference>
<feature type="region of interest" description="Disordered" evidence="1">
    <location>
        <begin position="95"/>
        <end position="115"/>
    </location>
</feature>
<evidence type="ECO:0000313" key="3">
    <source>
        <dbReference type="Proteomes" id="UP001195483"/>
    </source>
</evidence>
<accession>A0AAE0SHK3</accession>
<organism evidence="2 3">
    <name type="scientific">Potamilus streckersoni</name>
    <dbReference type="NCBI Taxonomy" id="2493646"/>
    <lineage>
        <taxon>Eukaryota</taxon>
        <taxon>Metazoa</taxon>
        <taxon>Spiralia</taxon>
        <taxon>Lophotrochozoa</taxon>
        <taxon>Mollusca</taxon>
        <taxon>Bivalvia</taxon>
        <taxon>Autobranchia</taxon>
        <taxon>Heteroconchia</taxon>
        <taxon>Palaeoheterodonta</taxon>
        <taxon>Unionida</taxon>
        <taxon>Unionoidea</taxon>
        <taxon>Unionidae</taxon>
        <taxon>Ambleminae</taxon>
        <taxon>Lampsilini</taxon>
        <taxon>Potamilus</taxon>
    </lineage>
</organism>
<reference evidence="2" key="3">
    <citation type="submission" date="2023-05" db="EMBL/GenBank/DDBJ databases">
        <authorList>
            <person name="Smith C.H."/>
        </authorList>
    </citation>
    <scope>NUCLEOTIDE SEQUENCE</scope>
    <source>
        <strain evidence="2">CHS0354</strain>
        <tissue evidence="2">Mantle</tissue>
    </source>
</reference>
<evidence type="ECO:0000313" key="2">
    <source>
        <dbReference type="EMBL" id="KAK3592107.1"/>
    </source>
</evidence>
<reference evidence="2" key="1">
    <citation type="journal article" date="2021" name="Genome Biol. Evol.">
        <title>A High-Quality Reference Genome for a Parasitic Bivalve with Doubly Uniparental Inheritance (Bivalvia: Unionida).</title>
        <authorList>
            <person name="Smith C.H."/>
        </authorList>
    </citation>
    <scope>NUCLEOTIDE SEQUENCE</scope>
    <source>
        <strain evidence="2">CHS0354</strain>
    </source>
</reference>
<reference evidence="2" key="2">
    <citation type="journal article" date="2021" name="Genome Biol. Evol.">
        <title>Developing a high-quality reference genome for a parasitic bivalve with doubly uniparental inheritance (Bivalvia: Unionida).</title>
        <authorList>
            <person name="Smith C.H."/>
        </authorList>
    </citation>
    <scope>NUCLEOTIDE SEQUENCE</scope>
    <source>
        <strain evidence="2">CHS0354</strain>
        <tissue evidence="2">Mantle</tissue>
    </source>
</reference>
<dbReference type="Proteomes" id="UP001195483">
    <property type="component" value="Unassembled WGS sequence"/>
</dbReference>
<comment type="caution">
    <text evidence="2">The sequence shown here is derived from an EMBL/GenBank/DDBJ whole genome shotgun (WGS) entry which is preliminary data.</text>
</comment>
<gene>
    <name evidence="2" type="ORF">CHS0354_019374</name>
</gene>
<proteinExistence type="predicted"/>
<keyword evidence="3" id="KW-1185">Reference proteome</keyword>
<protein>
    <submittedName>
        <fullName evidence="2">Uncharacterized protein</fullName>
    </submittedName>
</protein>
<feature type="non-terminal residue" evidence="2">
    <location>
        <position position="1"/>
    </location>
</feature>
<evidence type="ECO:0000256" key="1">
    <source>
        <dbReference type="SAM" id="MobiDB-lite"/>
    </source>
</evidence>
<name>A0AAE0SHK3_9BIVA</name>
<sequence length="115" mass="13169">VEQYIVGPRVDNGTRMNRKKKRKERRKAYLFRSTFQPTTAPGSLTNVPRPMEQILTHHLTITSITTQTTSRQDNMKDVEAQTEISLLDIMRVRDRAQAEAETKPKAEAEAKSLSQ</sequence>